<dbReference type="AlphaFoldDB" id="A0AAE1AJ00"/>
<gene>
    <name evidence="1" type="ORF">RRG08_031865</name>
</gene>
<name>A0AAE1AJ00_9GAST</name>
<keyword evidence="2" id="KW-1185">Reference proteome</keyword>
<sequence>MPGPIECLKYLKVPLNVMSGPMIVYVCPLDCKICAMILIAMAGRKSVYEYLLNQDSYHNTLSAAGHVTTKTKTLTLSTCQSKVTVTATLQVMWQENGSLLHTIHSAYVWYRSTPSTHGVVDELQQVITELIATRSNSPRRLIHWRFMGLLRQKEVSVRILRK</sequence>
<dbReference type="Proteomes" id="UP001283361">
    <property type="component" value="Unassembled WGS sequence"/>
</dbReference>
<evidence type="ECO:0000313" key="2">
    <source>
        <dbReference type="Proteomes" id="UP001283361"/>
    </source>
</evidence>
<organism evidence="1 2">
    <name type="scientific">Elysia crispata</name>
    <name type="common">lettuce slug</name>
    <dbReference type="NCBI Taxonomy" id="231223"/>
    <lineage>
        <taxon>Eukaryota</taxon>
        <taxon>Metazoa</taxon>
        <taxon>Spiralia</taxon>
        <taxon>Lophotrochozoa</taxon>
        <taxon>Mollusca</taxon>
        <taxon>Gastropoda</taxon>
        <taxon>Heterobranchia</taxon>
        <taxon>Euthyneura</taxon>
        <taxon>Panpulmonata</taxon>
        <taxon>Sacoglossa</taxon>
        <taxon>Placobranchoidea</taxon>
        <taxon>Plakobranchidae</taxon>
        <taxon>Elysia</taxon>
    </lineage>
</organism>
<protein>
    <submittedName>
        <fullName evidence="1">Uncharacterized protein</fullName>
    </submittedName>
</protein>
<reference evidence="1" key="1">
    <citation type="journal article" date="2023" name="G3 (Bethesda)">
        <title>A reference genome for the long-term kleptoplast-retaining sea slug Elysia crispata morphotype clarki.</title>
        <authorList>
            <person name="Eastman K.E."/>
            <person name="Pendleton A.L."/>
            <person name="Shaikh M.A."/>
            <person name="Suttiyut T."/>
            <person name="Ogas R."/>
            <person name="Tomko P."/>
            <person name="Gavelis G."/>
            <person name="Widhalm J.R."/>
            <person name="Wisecaver J.H."/>
        </authorList>
    </citation>
    <scope>NUCLEOTIDE SEQUENCE</scope>
    <source>
        <strain evidence="1">ECLA1</strain>
    </source>
</reference>
<comment type="caution">
    <text evidence="1">The sequence shown here is derived from an EMBL/GenBank/DDBJ whole genome shotgun (WGS) entry which is preliminary data.</text>
</comment>
<accession>A0AAE1AJ00</accession>
<evidence type="ECO:0000313" key="1">
    <source>
        <dbReference type="EMBL" id="KAK3787632.1"/>
    </source>
</evidence>
<proteinExistence type="predicted"/>
<dbReference type="EMBL" id="JAWDGP010001847">
    <property type="protein sequence ID" value="KAK3787632.1"/>
    <property type="molecule type" value="Genomic_DNA"/>
</dbReference>